<evidence type="ECO:0000256" key="2">
    <source>
        <dbReference type="ARBA" id="ARBA00022475"/>
    </source>
</evidence>
<evidence type="ECO:0000256" key="4">
    <source>
        <dbReference type="ARBA" id="ARBA00022989"/>
    </source>
</evidence>
<dbReference type="PANTHER" id="PTHR33885">
    <property type="entry name" value="PHAGE SHOCK PROTEIN C"/>
    <property type="match status" value="1"/>
</dbReference>
<name>A0A0S7Y5P7_UNCSA</name>
<keyword evidence="5 6" id="KW-0472">Membrane</keyword>
<keyword evidence="4 6" id="KW-1133">Transmembrane helix</keyword>
<evidence type="ECO:0000313" key="8">
    <source>
        <dbReference type="EMBL" id="KPJ70046.1"/>
    </source>
</evidence>
<dbReference type="Proteomes" id="UP000051861">
    <property type="component" value="Unassembled WGS sequence"/>
</dbReference>
<feature type="domain" description="Phage shock protein PspC N-terminal" evidence="7">
    <location>
        <begin position="3"/>
        <end position="60"/>
    </location>
</feature>
<keyword evidence="3 6" id="KW-0812">Transmembrane</keyword>
<dbReference type="EMBL" id="LIZX01000009">
    <property type="protein sequence ID" value="KPJ70046.1"/>
    <property type="molecule type" value="Genomic_DNA"/>
</dbReference>
<organism evidence="8 9">
    <name type="scientific">candidate division WOR-1 bacterium DG_54_3</name>
    <dbReference type="NCBI Taxonomy" id="1703775"/>
    <lineage>
        <taxon>Bacteria</taxon>
        <taxon>Bacillati</taxon>
        <taxon>Saganbacteria</taxon>
    </lineage>
</organism>
<comment type="caution">
    <text evidence="8">The sequence shown here is derived from an EMBL/GenBank/DDBJ whole genome shotgun (WGS) entry which is preliminary data.</text>
</comment>
<dbReference type="AlphaFoldDB" id="A0A0S7Y5P7"/>
<dbReference type="Pfam" id="PF04024">
    <property type="entry name" value="PspC"/>
    <property type="match status" value="1"/>
</dbReference>
<evidence type="ECO:0000256" key="6">
    <source>
        <dbReference type="SAM" id="Phobius"/>
    </source>
</evidence>
<protein>
    <recommendedName>
        <fullName evidence="7">Phage shock protein PspC N-terminal domain-containing protein</fullName>
    </recommendedName>
</protein>
<evidence type="ECO:0000256" key="1">
    <source>
        <dbReference type="ARBA" id="ARBA00004162"/>
    </source>
</evidence>
<dbReference type="PANTHER" id="PTHR33885:SF3">
    <property type="entry name" value="PHAGE SHOCK PROTEIN C"/>
    <property type="match status" value="1"/>
</dbReference>
<dbReference type="InterPro" id="IPR007168">
    <property type="entry name" value="Phageshock_PspC_N"/>
</dbReference>
<evidence type="ECO:0000256" key="5">
    <source>
        <dbReference type="ARBA" id="ARBA00023136"/>
    </source>
</evidence>
<keyword evidence="2" id="KW-1003">Cell membrane</keyword>
<evidence type="ECO:0000259" key="7">
    <source>
        <dbReference type="Pfam" id="PF04024"/>
    </source>
</evidence>
<dbReference type="GO" id="GO:0005886">
    <property type="term" value="C:plasma membrane"/>
    <property type="evidence" value="ECO:0007669"/>
    <property type="project" value="UniProtKB-SubCell"/>
</dbReference>
<comment type="subcellular location">
    <subcellularLocation>
        <location evidence="1">Cell membrane</location>
        <topology evidence="1">Single-pass membrane protein</topology>
    </subcellularLocation>
</comment>
<reference evidence="8 9" key="1">
    <citation type="journal article" date="2015" name="Microbiome">
        <title>Genomic resolution of linkages in carbon, nitrogen, and sulfur cycling among widespread estuary sediment bacteria.</title>
        <authorList>
            <person name="Baker B.J."/>
            <person name="Lazar C.S."/>
            <person name="Teske A.P."/>
            <person name="Dick G.J."/>
        </authorList>
    </citation>
    <scope>NUCLEOTIDE SEQUENCE [LARGE SCALE GENOMIC DNA]</scope>
    <source>
        <strain evidence="8">DG_54_3</strain>
    </source>
</reference>
<evidence type="ECO:0000256" key="3">
    <source>
        <dbReference type="ARBA" id="ARBA00022692"/>
    </source>
</evidence>
<evidence type="ECO:0000313" key="9">
    <source>
        <dbReference type="Proteomes" id="UP000051861"/>
    </source>
</evidence>
<feature type="transmembrane region" description="Helical" evidence="6">
    <location>
        <begin position="34"/>
        <end position="59"/>
    </location>
</feature>
<sequence length="75" mass="8438">MAKQLFRSEKNKMIGGVCAGLAEYFDIDSSLVRLIFVALTLITAVFPMLIFYIVAWIVIPLSKVTTTPSEKDRKK</sequence>
<accession>A0A0S7Y5P7</accession>
<proteinExistence type="predicted"/>
<dbReference type="InterPro" id="IPR052027">
    <property type="entry name" value="PspC"/>
</dbReference>
<gene>
    <name evidence="8" type="ORF">AMJ44_01040</name>
</gene>